<dbReference type="AlphaFoldDB" id="A0AAN6XT65"/>
<accession>A0AAN6XT65</accession>
<dbReference type="InterPro" id="IPR025363">
    <property type="entry name" value="DUF4267"/>
</dbReference>
<gene>
    <name evidence="2" type="ORF">QBC37DRAFT_381270</name>
</gene>
<feature type="transmembrane region" description="Helical" evidence="1">
    <location>
        <begin position="12"/>
        <end position="32"/>
    </location>
</feature>
<comment type="caution">
    <text evidence="2">The sequence shown here is derived from an EMBL/GenBank/DDBJ whole genome shotgun (WGS) entry which is preliminary data.</text>
</comment>
<keyword evidence="3" id="KW-1185">Reference proteome</keyword>
<proteinExistence type="predicted"/>
<name>A0AAN6XT65_9PEZI</name>
<evidence type="ECO:0000313" key="2">
    <source>
        <dbReference type="EMBL" id="KAK4206264.1"/>
    </source>
</evidence>
<dbReference type="Proteomes" id="UP001301769">
    <property type="component" value="Unassembled WGS sequence"/>
</dbReference>
<reference evidence="2" key="2">
    <citation type="submission" date="2023-05" db="EMBL/GenBank/DDBJ databases">
        <authorList>
            <consortium name="Lawrence Berkeley National Laboratory"/>
            <person name="Steindorff A."/>
            <person name="Hensen N."/>
            <person name="Bonometti L."/>
            <person name="Westerberg I."/>
            <person name="Brannstrom I.O."/>
            <person name="Guillou S."/>
            <person name="Cros-Aarteil S."/>
            <person name="Calhoun S."/>
            <person name="Haridas S."/>
            <person name="Kuo A."/>
            <person name="Mondo S."/>
            <person name="Pangilinan J."/>
            <person name="Riley R."/>
            <person name="Labutti K."/>
            <person name="Andreopoulos B."/>
            <person name="Lipzen A."/>
            <person name="Chen C."/>
            <person name="Yanf M."/>
            <person name="Daum C."/>
            <person name="Ng V."/>
            <person name="Clum A."/>
            <person name="Ohm R."/>
            <person name="Martin F."/>
            <person name="Silar P."/>
            <person name="Natvig D."/>
            <person name="Lalanne C."/>
            <person name="Gautier V."/>
            <person name="Ament-Velasquez S.L."/>
            <person name="Kruys A."/>
            <person name="Hutchinson M.I."/>
            <person name="Powell A.J."/>
            <person name="Barry K."/>
            <person name="Miller A.N."/>
            <person name="Grigoriev I.V."/>
            <person name="Debuchy R."/>
            <person name="Gladieux P."/>
            <person name="Thoren M.H."/>
            <person name="Johannesson H."/>
        </authorList>
    </citation>
    <scope>NUCLEOTIDE SEQUENCE</scope>
    <source>
        <strain evidence="2">PSN293</strain>
    </source>
</reference>
<dbReference type="Pfam" id="PF14087">
    <property type="entry name" value="DUF4267"/>
    <property type="match status" value="1"/>
</dbReference>
<dbReference type="EMBL" id="MU858456">
    <property type="protein sequence ID" value="KAK4206264.1"/>
    <property type="molecule type" value="Genomic_DNA"/>
</dbReference>
<reference evidence="2" key="1">
    <citation type="journal article" date="2023" name="Mol. Phylogenet. Evol.">
        <title>Genome-scale phylogeny and comparative genomics of the fungal order Sordariales.</title>
        <authorList>
            <person name="Hensen N."/>
            <person name="Bonometti L."/>
            <person name="Westerberg I."/>
            <person name="Brannstrom I.O."/>
            <person name="Guillou S."/>
            <person name="Cros-Aarteil S."/>
            <person name="Calhoun S."/>
            <person name="Haridas S."/>
            <person name="Kuo A."/>
            <person name="Mondo S."/>
            <person name="Pangilinan J."/>
            <person name="Riley R."/>
            <person name="LaButti K."/>
            <person name="Andreopoulos B."/>
            <person name="Lipzen A."/>
            <person name="Chen C."/>
            <person name="Yan M."/>
            <person name="Daum C."/>
            <person name="Ng V."/>
            <person name="Clum A."/>
            <person name="Steindorff A."/>
            <person name="Ohm R.A."/>
            <person name="Martin F."/>
            <person name="Silar P."/>
            <person name="Natvig D.O."/>
            <person name="Lalanne C."/>
            <person name="Gautier V."/>
            <person name="Ament-Velasquez S.L."/>
            <person name="Kruys A."/>
            <person name="Hutchinson M.I."/>
            <person name="Powell A.J."/>
            <person name="Barry K."/>
            <person name="Miller A.N."/>
            <person name="Grigoriev I.V."/>
            <person name="Debuchy R."/>
            <person name="Gladieux P."/>
            <person name="Hiltunen Thoren M."/>
            <person name="Johannesson H."/>
        </authorList>
    </citation>
    <scope>NUCLEOTIDE SEQUENCE</scope>
    <source>
        <strain evidence="2">PSN293</strain>
    </source>
</reference>
<keyword evidence="1" id="KW-1133">Transmembrane helix</keyword>
<feature type="transmembrane region" description="Helical" evidence="1">
    <location>
        <begin position="83"/>
        <end position="102"/>
    </location>
</feature>
<keyword evidence="1" id="KW-0812">Transmembrane</keyword>
<organism evidence="2 3">
    <name type="scientific">Rhypophila decipiens</name>
    <dbReference type="NCBI Taxonomy" id="261697"/>
    <lineage>
        <taxon>Eukaryota</taxon>
        <taxon>Fungi</taxon>
        <taxon>Dikarya</taxon>
        <taxon>Ascomycota</taxon>
        <taxon>Pezizomycotina</taxon>
        <taxon>Sordariomycetes</taxon>
        <taxon>Sordariomycetidae</taxon>
        <taxon>Sordariales</taxon>
        <taxon>Naviculisporaceae</taxon>
        <taxon>Rhypophila</taxon>
    </lineage>
</organism>
<evidence type="ECO:0000256" key="1">
    <source>
        <dbReference type="SAM" id="Phobius"/>
    </source>
</evidence>
<protein>
    <submittedName>
        <fullName evidence="2">Integral membrane protein</fullName>
    </submittedName>
</protein>
<evidence type="ECO:0000313" key="3">
    <source>
        <dbReference type="Proteomes" id="UP001301769"/>
    </source>
</evidence>
<feature type="transmembrane region" description="Helical" evidence="1">
    <location>
        <begin position="52"/>
        <end position="71"/>
    </location>
</feature>
<sequence length="135" mass="14594">MAPSNLTYLPHVANLIGTIFIGFGMTAILRPTDALTFFEYHALPTNASDQNMVQSLLAVYGVRDIFMGLAIYTTSWTGTRKSLGWMLILASAVAFADGYITLGTEGNVKGEWNHWGYAPVLTGLGAMLVGVFDGR</sequence>
<keyword evidence="1" id="KW-0472">Membrane</keyword>
<feature type="transmembrane region" description="Helical" evidence="1">
    <location>
        <begin position="114"/>
        <end position="132"/>
    </location>
</feature>